<comment type="caution">
    <text evidence="1">The sequence shown here is derived from an EMBL/GenBank/DDBJ whole genome shotgun (WGS) entry which is preliminary data.</text>
</comment>
<organism evidence="1">
    <name type="scientific">mine drainage metagenome</name>
    <dbReference type="NCBI Taxonomy" id="410659"/>
    <lineage>
        <taxon>unclassified sequences</taxon>
        <taxon>metagenomes</taxon>
        <taxon>ecological metagenomes</taxon>
    </lineage>
</organism>
<dbReference type="SUPFAM" id="SSF53187">
    <property type="entry name" value="Zn-dependent exopeptidases"/>
    <property type="match status" value="1"/>
</dbReference>
<proteinExistence type="predicted"/>
<evidence type="ECO:0000313" key="1">
    <source>
        <dbReference type="EMBL" id="OIQ67344.1"/>
    </source>
</evidence>
<dbReference type="EC" id="3.5.1.18" evidence="1"/>
<sequence>MALYEKARGVAKAMGVELPHGSAGGGSDGNFTGAMGIPTLDGLGVRGADAHTLNEHIEVDSLAERGRLMAGLLATLE</sequence>
<name>A0A1J5P9B7_9ZZZZ</name>
<dbReference type="AlphaFoldDB" id="A0A1J5P9B7"/>
<keyword evidence="1" id="KW-0378">Hydrolase</keyword>
<accession>A0A1J5P9B7</accession>
<dbReference type="Pfam" id="PF01546">
    <property type="entry name" value="Peptidase_M20"/>
    <property type="match status" value="1"/>
</dbReference>
<gene>
    <name evidence="1" type="primary">dapE_22</name>
    <name evidence="1" type="ORF">GALL_510760</name>
</gene>
<protein>
    <submittedName>
        <fullName evidence="1">Succinyl-diaminopimelate desuccinylase</fullName>
        <ecNumber evidence="1">3.5.1.18</ecNumber>
    </submittedName>
</protein>
<dbReference type="EMBL" id="MLJW01005987">
    <property type="protein sequence ID" value="OIQ67344.1"/>
    <property type="molecule type" value="Genomic_DNA"/>
</dbReference>
<dbReference type="InterPro" id="IPR002933">
    <property type="entry name" value="Peptidase_M20"/>
</dbReference>
<dbReference type="Gene3D" id="3.40.630.10">
    <property type="entry name" value="Zn peptidases"/>
    <property type="match status" value="1"/>
</dbReference>
<reference evidence="1" key="1">
    <citation type="submission" date="2016-10" db="EMBL/GenBank/DDBJ databases">
        <title>Sequence of Gallionella enrichment culture.</title>
        <authorList>
            <person name="Poehlein A."/>
            <person name="Muehling M."/>
            <person name="Daniel R."/>
        </authorList>
    </citation>
    <scope>NUCLEOTIDE SEQUENCE</scope>
</reference>
<dbReference type="GO" id="GO:0009014">
    <property type="term" value="F:succinyl-diaminopimelate desuccinylase activity"/>
    <property type="evidence" value="ECO:0007669"/>
    <property type="project" value="UniProtKB-EC"/>
</dbReference>